<proteinExistence type="predicted"/>
<evidence type="ECO:0000313" key="2">
    <source>
        <dbReference type="EMBL" id="CAF3837956.1"/>
    </source>
</evidence>
<dbReference type="Proteomes" id="UP000663836">
    <property type="component" value="Unassembled WGS sequence"/>
</dbReference>
<gene>
    <name evidence="2" type="ORF">JBS370_LOCUS17471</name>
</gene>
<feature type="region of interest" description="Disordered" evidence="1">
    <location>
        <begin position="118"/>
        <end position="137"/>
    </location>
</feature>
<reference evidence="2" key="1">
    <citation type="submission" date="2021-02" db="EMBL/GenBank/DDBJ databases">
        <authorList>
            <person name="Nowell W R."/>
        </authorList>
    </citation>
    <scope>NUCLEOTIDE SEQUENCE</scope>
</reference>
<organism evidence="2 3">
    <name type="scientific">Rotaria sordida</name>
    <dbReference type="NCBI Taxonomy" id="392033"/>
    <lineage>
        <taxon>Eukaryota</taxon>
        <taxon>Metazoa</taxon>
        <taxon>Spiralia</taxon>
        <taxon>Gnathifera</taxon>
        <taxon>Rotifera</taxon>
        <taxon>Eurotatoria</taxon>
        <taxon>Bdelloidea</taxon>
        <taxon>Philodinida</taxon>
        <taxon>Philodinidae</taxon>
        <taxon>Rotaria</taxon>
    </lineage>
</organism>
<protein>
    <submittedName>
        <fullName evidence="2">Uncharacterized protein</fullName>
    </submittedName>
</protein>
<sequence length="200" mass="23412">HQQIQFNTSRHHLSLQPSMPYQRQNSNQCELYTNQIKFLLSTYIETKNNGIINKEIKTIPILQRLFEAQRLQQYEQKRINSLQITDITTKKQNQDTFIQLINEHLKYSTTMEASTIPSINISGSNNDTHHSKEDDDKQNFYSIPPSCMSHLLSNHTVDKLCCSTLVENHPLEYWFGTSIYINIYPRMPSDRVLSACDFKQ</sequence>
<feature type="non-terminal residue" evidence="2">
    <location>
        <position position="1"/>
    </location>
</feature>
<name>A0A819DI86_9BILA</name>
<dbReference type="EMBL" id="CAJOBD010001877">
    <property type="protein sequence ID" value="CAF3837956.1"/>
    <property type="molecule type" value="Genomic_DNA"/>
</dbReference>
<evidence type="ECO:0000256" key="1">
    <source>
        <dbReference type="SAM" id="MobiDB-lite"/>
    </source>
</evidence>
<accession>A0A819DI86</accession>
<feature type="compositionally biased region" description="Basic and acidic residues" evidence="1">
    <location>
        <begin position="127"/>
        <end position="137"/>
    </location>
</feature>
<dbReference type="AlphaFoldDB" id="A0A819DI86"/>
<comment type="caution">
    <text evidence="2">The sequence shown here is derived from an EMBL/GenBank/DDBJ whole genome shotgun (WGS) entry which is preliminary data.</text>
</comment>
<evidence type="ECO:0000313" key="3">
    <source>
        <dbReference type="Proteomes" id="UP000663836"/>
    </source>
</evidence>